<reference evidence="4" key="1">
    <citation type="submission" date="2022-10" db="EMBL/GenBank/DDBJ databases">
        <title>Genome assembly of Pristionchus species.</title>
        <authorList>
            <person name="Yoshida K."/>
            <person name="Sommer R.J."/>
        </authorList>
    </citation>
    <scope>NUCLEOTIDE SEQUENCE [LARGE SCALE GENOMIC DNA]</scope>
    <source>
        <strain evidence="4">RS5460</strain>
    </source>
</reference>
<feature type="compositionally biased region" description="Basic and acidic residues" evidence="2">
    <location>
        <begin position="455"/>
        <end position="516"/>
    </location>
</feature>
<keyword evidence="1" id="KW-0175">Coiled coil</keyword>
<proteinExistence type="predicted"/>
<dbReference type="AlphaFoldDB" id="A0AAN5I194"/>
<feature type="coiled-coil region" evidence="1">
    <location>
        <begin position="239"/>
        <end position="301"/>
    </location>
</feature>
<feature type="region of interest" description="Disordered" evidence="2">
    <location>
        <begin position="455"/>
        <end position="522"/>
    </location>
</feature>
<organism evidence="3 4">
    <name type="scientific">Pristionchus mayeri</name>
    <dbReference type="NCBI Taxonomy" id="1317129"/>
    <lineage>
        <taxon>Eukaryota</taxon>
        <taxon>Metazoa</taxon>
        <taxon>Ecdysozoa</taxon>
        <taxon>Nematoda</taxon>
        <taxon>Chromadorea</taxon>
        <taxon>Rhabditida</taxon>
        <taxon>Rhabditina</taxon>
        <taxon>Diplogasteromorpha</taxon>
        <taxon>Diplogasteroidea</taxon>
        <taxon>Neodiplogasteridae</taxon>
        <taxon>Pristionchus</taxon>
    </lineage>
</organism>
<feature type="coiled-coil region" evidence="1">
    <location>
        <begin position="55"/>
        <end position="82"/>
    </location>
</feature>
<protein>
    <submittedName>
        <fullName evidence="3">Uncharacterized protein</fullName>
    </submittedName>
</protein>
<name>A0AAN5I194_9BILA</name>
<feature type="compositionally biased region" description="Polar residues" evidence="2">
    <location>
        <begin position="662"/>
        <end position="672"/>
    </location>
</feature>
<evidence type="ECO:0000313" key="4">
    <source>
        <dbReference type="Proteomes" id="UP001328107"/>
    </source>
</evidence>
<feature type="region of interest" description="Disordered" evidence="2">
    <location>
        <begin position="543"/>
        <end position="693"/>
    </location>
</feature>
<evidence type="ECO:0000313" key="3">
    <source>
        <dbReference type="EMBL" id="GMR47895.1"/>
    </source>
</evidence>
<evidence type="ECO:0000256" key="2">
    <source>
        <dbReference type="SAM" id="MobiDB-lite"/>
    </source>
</evidence>
<feature type="compositionally biased region" description="Acidic residues" evidence="2">
    <location>
        <begin position="582"/>
        <end position="599"/>
    </location>
</feature>
<accession>A0AAN5I194</accession>
<feature type="compositionally biased region" description="Polar residues" evidence="2">
    <location>
        <begin position="543"/>
        <end position="571"/>
    </location>
</feature>
<dbReference type="EMBL" id="BTRK01000004">
    <property type="protein sequence ID" value="GMR47895.1"/>
    <property type="molecule type" value="Genomic_DNA"/>
</dbReference>
<comment type="caution">
    <text evidence="3">The sequence shown here is derived from an EMBL/GenBank/DDBJ whole genome shotgun (WGS) entry which is preliminary data.</text>
</comment>
<feature type="compositionally biased region" description="Basic residues" evidence="2">
    <location>
        <begin position="676"/>
        <end position="693"/>
    </location>
</feature>
<gene>
    <name evidence="3" type="ORF">PMAYCL1PPCAC_18090</name>
</gene>
<keyword evidence="4" id="KW-1185">Reference proteome</keyword>
<feature type="non-terminal residue" evidence="3">
    <location>
        <position position="1"/>
    </location>
</feature>
<dbReference type="Proteomes" id="UP001328107">
    <property type="component" value="Unassembled WGS sequence"/>
</dbReference>
<evidence type="ECO:0000256" key="1">
    <source>
        <dbReference type="SAM" id="Coils"/>
    </source>
</evidence>
<sequence length="693" mass="80065">SAFSKSDAEVIKLKISNKLMDEEILRLQPELKKYENCAHPAARPVHTEAVSTSSLAEKTKVIKQDTSNLKATENELSDINDRVTSLFSDVETKVAQRDFLFSEIEQATSMLKSLTIGSSHFEEDSDAVRKKTNEESNLLISKTRCVQNRMKGELSKLAGLKKNHSNFDRVICVRQQRSKVAHDRKADCESKVELDLLAETKTRLGLLVEKTASVNDYIISLTNAEGLKTESLRSTITECEKLKQQKIDLVKQLEEVQVREEIIVSEKDEKAKQMEESQRKMDELTIKKEQLLKNHELLMAEMKESCEPLVESLKMKKDSVLQNLEVMRLRIENREECLRLRRDLEAEGNGEALDFTEEMKSLKHGLEDTRANITKVIGKAEYYQLIAARFYDEVNELQVSHKRKREGMERKLHEKDGVANHFEMEVYNLKKKLEREKVERDDRLATETRRLLEKAKEDKERKEREEKRRIEKEKEKIRKSKEEEEKKRRRAIEDQAKKHKEEREKKKQENAKKRMMDAVQNKNATSVILAQVQQRRMNMESAASTPFTYSDGSLLNSFDGQASQSGINLRSRSAPKKSMFIFDDDSSEDDDDDMSDFLLDDSSRVMPKVPEKYAGSPPRVDKQKTPLNPFELSFADVESSTPVRQRKSSKQSSIPTPALEISFNQVVTSTPEIQRRSKTNKKQTRLRGKKKTK</sequence>